<keyword evidence="1 3" id="KW-0378">Hydrolase</keyword>
<gene>
    <name evidence="3" type="ORF">F8S09_04250</name>
</gene>
<dbReference type="GO" id="GO:0033388">
    <property type="term" value="P:putrescine biosynthetic process from arginine"/>
    <property type="evidence" value="ECO:0007669"/>
    <property type="project" value="TreeGrafter"/>
</dbReference>
<dbReference type="InterPro" id="IPR036526">
    <property type="entry name" value="C-N_Hydrolase_sf"/>
</dbReference>
<dbReference type="PANTHER" id="PTHR43674:SF2">
    <property type="entry name" value="BETA-UREIDOPROPIONASE"/>
    <property type="match status" value="1"/>
</dbReference>
<evidence type="ECO:0000313" key="3">
    <source>
        <dbReference type="EMBL" id="MPY65909.1"/>
    </source>
</evidence>
<dbReference type="SUPFAM" id="SSF56317">
    <property type="entry name" value="Carbon-nitrogen hydrolase"/>
    <property type="match status" value="1"/>
</dbReference>
<evidence type="ECO:0000256" key="1">
    <source>
        <dbReference type="ARBA" id="ARBA00022801"/>
    </source>
</evidence>
<feature type="domain" description="CN hydrolase" evidence="2">
    <location>
        <begin position="1"/>
        <end position="244"/>
    </location>
</feature>
<dbReference type="InterPro" id="IPR050345">
    <property type="entry name" value="Aliph_Amidase/BUP"/>
</dbReference>
<accession>A0A7X1NV04</accession>
<dbReference type="AlphaFoldDB" id="A0A7X1NV04"/>
<sequence length="246" mass="26098">MKAALVVFPTAPDLAGNLGRIEAAVQDAALAGASLAVFAETALTGWAHTGRDADTDRPLALEVRGPELVRLREVAYRYGIWLAFGLLERDGDALYDAALLLDPQGETRLHFRRLSPGWRWPDAGPAYREGTAVPTAPTPFGRVAFLLCGDAFSPEAVALARAAQPDLLLLPFARGFDEDAPDAVAWQDEPQVYAEALAGAAPVTLAVNSLGAGMVGGAFVLKRGRVAARWPIQTPGLLLHDLNPEA</sequence>
<dbReference type="Proteomes" id="UP000484842">
    <property type="component" value="Unassembled WGS sequence"/>
</dbReference>
<dbReference type="Gene3D" id="3.60.110.10">
    <property type="entry name" value="Carbon-nitrogen hydrolase"/>
    <property type="match status" value="1"/>
</dbReference>
<keyword evidence="4" id="KW-1185">Reference proteome</keyword>
<organism evidence="3 4">
    <name type="scientific">Deinococcus terrestris</name>
    <dbReference type="NCBI Taxonomy" id="2651870"/>
    <lineage>
        <taxon>Bacteria</taxon>
        <taxon>Thermotogati</taxon>
        <taxon>Deinococcota</taxon>
        <taxon>Deinococci</taxon>
        <taxon>Deinococcales</taxon>
        <taxon>Deinococcaceae</taxon>
        <taxon>Deinococcus</taxon>
    </lineage>
</organism>
<dbReference type="GO" id="GO:0050126">
    <property type="term" value="F:N-carbamoylputrescine amidase activity"/>
    <property type="evidence" value="ECO:0007669"/>
    <property type="project" value="TreeGrafter"/>
</dbReference>
<dbReference type="Pfam" id="PF00795">
    <property type="entry name" value="CN_hydrolase"/>
    <property type="match status" value="1"/>
</dbReference>
<dbReference type="CDD" id="cd07197">
    <property type="entry name" value="nitrilase"/>
    <property type="match status" value="1"/>
</dbReference>
<dbReference type="PANTHER" id="PTHR43674">
    <property type="entry name" value="NITRILASE C965.09-RELATED"/>
    <property type="match status" value="1"/>
</dbReference>
<reference evidence="3 4" key="1">
    <citation type="submission" date="2019-10" db="EMBL/GenBank/DDBJ databases">
        <title>Deinococcus sp. isolated from soil.</title>
        <authorList>
            <person name="Li Y."/>
            <person name="Wang J."/>
        </authorList>
    </citation>
    <scope>NUCLEOTIDE SEQUENCE [LARGE SCALE GENOMIC DNA]</scope>
    <source>
        <strain evidence="3 4">SDU3-2</strain>
    </source>
</reference>
<comment type="caution">
    <text evidence="3">The sequence shown here is derived from an EMBL/GenBank/DDBJ whole genome shotgun (WGS) entry which is preliminary data.</text>
</comment>
<name>A0A7X1NV04_9DEIO</name>
<protein>
    <submittedName>
        <fullName evidence="3">Carbon-nitrogen hydrolase family protein</fullName>
    </submittedName>
</protein>
<proteinExistence type="predicted"/>
<dbReference type="EMBL" id="WBSL01000001">
    <property type="protein sequence ID" value="MPY65909.1"/>
    <property type="molecule type" value="Genomic_DNA"/>
</dbReference>
<dbReference type="PROSITE" id="PS50263">
    <property type="entry name" value="CN_HYDROLASE"/>
    <property type="match status" value="1"/>
</dbReference>
<evidence type="ECO:0000313" key="4">
    <source>
        <dbReference type="Proteomes" id="UP000484842"/>
    </source>
</evidence>
<dbReference type="InterPro" id="IPR003010">
    <property type="entry name" value="C-N_Hydrolase"/>
</dbReference>
<dbReference type="RefSeq" id="WP_152869181.1">
    <property type="nucleotide sequence ID" value="NZ_WBSL01000001.1"/>
</dbReference>
<evidence type="ECO:0000259" key="2">
    <source>
        <dbReference type="PROSITE" id="PS50263"/>
    </source>
</evidence>